<feature type="binding site" evidence="7">
    <location>
        <position position="365"/>
    </location>
    <ligand>
        <name>N-formimidoyl-L-glutamate</name>
        <dbReference type="ChEBI" id="CHEBI:58928"/>
    </ligand>
</feature>
<dbReference type="PANTHER" id="PTHR42752:SF1">
    <property type="entry name" value="IMIDAZOLONEPROPIONASE-RELATED"/>
    <property type="match status" value="1"/>
</dbReference>
<comment type="catalytic activity">
    <reaction evidence="7">
        <text>4-imidazolone-5-propanoate + H2O = N-formimidoyl-L-glutamate</text>
        <dbReference type="Rhea" id="RHEA:23660"/>
        <dbReference type="ChEBI" id="CHEBI:15377"/>
        <dbReference type="ChEBI" id="CHEBI:58928"/>
        <dbReference type="ChEBI" id="CHEBI:77893"/>
        <dbReference type="EC" id="3.5.2.7"/>
    </reaction>
</comment>
<dbReference type="EMBL" id="CP001643">
    <property type="protein sequence ID" value="ACU86831.1"/>
    <property type="molecule type" value="Genomic_DNA"/>
</dbReference>
<dbReference type="GO" id="GO:0019556">
    <property type="term" value="P:L-histidine catabolic process to glutamate and formamide"/>
    <property type="evidence" value="ECO:0007669"/>
    <property type="project" value="UniProtKB-UniPathway"/>
</dbReference>
<evidence type="ECO:0000256" key="5">
    <source>
        <dbReference type="ARBA" id="ARBA00022833"/>
    </source>
</evidence>
<keyword evidence="6 7" id="KW-0408">Iron</keyword>
<feature type="binding site" evidence="7">
    <location>
        <position position="361"/>
    </location>
    <ligand>
        <name>Zn(2+)</name>
        <dbReference type="ChEBI" id="CHEBI:29105"/>
    </ligand>
</feature>
<feature type="domain" description="Amidohydrolase-related" evidence="9">
    <location>
        <begin position="93"/>
        <end position="423"/>
    </location>
</feature>
<feature type="binding site" evidence="7">
    <location>
        <position position="101"/>
    </location>
    <ligand>
        <name>Zn(2+)</name>
        <dbReference type="ChEBI" id="CHEBI:29105"/>
    </ligand>
</feature>
<protein>
    <recommendedName>
        <fullName evidence="1 7">Imidazolonepropionase</fullName>
        <ecNumber evidence="1 7">3.5.2.7</ecNumber>
    </recommendedName>
    <alternativeName>
        <fullName evidence="7">Imidazolone-5-propionate hydrolase</fullName>
    </alternativeName>
</protein>
<evidence type="ECO:0000259" key="9">
    <source>
        <dbReference type="Pfam" id="PF01979"/>
    </source>
</evidence>
<feature type="binding site" evidence="7">
    <location>
        <position position="168"/>
    </location>
    <ligand>
        <name>4-imidazolone-5-propanoate</name>
        <dbReference type="ChEBI" id="CHEBI:77893"/>
    </ligand>
</feature>
<feature type="binding site" evidence="7">
    <location>
        <position position="366"/>
    </location>
    <ligand>
        <name>4-imidazolone-5-propanoate</name>
        <dbReference type="ChEBI" id="CHEBI:77893"/>
    </ligand>
</feature>
<comment type="function">
    <text evidence="7">Catalyzes the hydrolytic cleavage of the carbon-nitrogen bond in imidazolone-5-propanoate to yield N-formimidoyl-L-glutamate. It is the third step in the universal histidine degradation pathway.</text>
</comment>
<dbReference type="GO" id="GO:0005506">
    <property type="term" value="F:iron ion binding"/>
    <property type="evidence" value="ECO:0007669"/>
    <property type="project" value="UniProtKB-UniRule"/>
</dbReference>
<dbReference type="HOGENOM" id="CLU_041647_1_0_11"/>
<dbReference type="GO" id="GO:0050480">
    <property type="term" value="F:imidazolonepropionase activity"/>
    <property type="evidence" value="ECO:0007669"/>
    <property type="project" value="UniProtKB-UniRule"/>
</dbReference>
<feature type="binding site" evidence="7">
    <location>
        <position position="268"/>
    </location>
    <ligand>
        <name>Fe(3+)</name>
        <dbReference type="ChEBI" id="CHEBI:29034"/>
    </ligand>
</feature>
<evidence type="ECO:0000256" key="3">
    <source>
        <dbReference type="ARBA" id="ARBA00022801"/>
    </source>
</evidence>
<keyword evidence="2 7" id="KW-0479">Metal-binding</keyword>
<feature type="binding site" evidence="7">
    <location>
        <position position="268"/>
    </location>
    <ligand>
        <name>Zn(2+)</name>
        <dbReference type="ChEBI" id="CHEBI:29105"/>
    </ligand>
</feature>
<keyword evidence="4 7" id="KW-0369">Histidine metabolism</keyword>
<dbReference type="GO" id="GO:0008270">
    <property type="term" value="F:zinc ion binding"/>
    <property type="evidence" value="ECO:0007669"/>
    <property type="project" value="UniProtKB-UniRule"/>
</dbReference>
<feature type="binding site" evidence="7">
    <location>
        <position position="103"/>
    </location>
    <ligand>
        <name>Fe(3+)</name>
        <dbReference type="ChEBI" id="CHEBI:29034"/>
    </ligand>
</feature>
<dbReference type="GO" id="GO:0005737">
    <property type="term" value="C:cytoplasm"/>
    <property type="evidence" value="ECO:0007669"/>
    <property type="project" value="UniProtKB-SubCell"/>
</dbReference>
<dbReference type="PATRIC" id="fig|446465.5.peg.3037"/>
<dbReference type="STRING" id="446465.Bfae_30700"/>
<dbReference type="EC" id="3.5.2.7" evidence="1 7"/>
<feature type="binding site" evidence="7">
    <location>
        <position position="168"/>
    </location>
    <ligand>
        <name>N-formimidoyl-L-glutamate</name>
        <dbReference type="ChEBI" id="CHEBI:58928"/>
    </ligand>
</feature>
<evidence type="ECO:0000256" key="7">
    <source>
        <dbReference type="HAMAP-Rule" id="MF_00372"/>
    </source>
</evidence>
<evidence type="ECO:0000256" key="8">
    <source>
        <dbReference type="SAM" id="MobiDB-lite"/>
    </source>
</evidence>
<dbReference type="SUPFAM" id="SSF51556">
    <property type="entry name" value="Metallo-dependent hydrolases"/>
    <property type="match status" value="1"/>
</dbReference>
<feature type="binding site" evidence="7">
    <location>
        <position position="271"/>
    </location>
    <ligand>
        <name>4-imidazolone-5-propanoate</name>
        <dbReference type="ChEBI" id="CHEBI:77893"/>
    </ligand>
</feature>
<comment type="subcellular location">
    <subcellularLocation>
        <location evidence="7">Cytoplasm</location>
    </subcellularLocation>
</comment>
<feature type="binding site" evidence="7">
    <location>
        <position position="110"/>
    </location>
    <ligand>
        <name>4-imidazolone-5-propanoate</name>
        <dbReference type="ChEBI" id="CHEBI:77893"/>
    </ligand>
</feature>
<accession>C7MAU4</accession>
<keyword evidence="7" id="KW-0963">Cytoplasm</keyword>
<dbReference type="InterPro" id="IPR032466">
    <property type="entry name" value="Metal_Hydrolase"/>
</dbReference>
<feature type="binding site" evidence="7">
    <location>
        <position position="361"/>
    </location>
    <ligand>
        <name>Fe(3+)</name>
        <dbReference type="ChEBI" id="CHEBI:29034"/>
    </ligand>
</feature>
<dbReference type="GO" id="GO:0019557">
    <property type="term" value="P:L-histidine catabolic process to glutamate and formate"/>
    <property type="evidence" value="ECO:0007669"/>
    <property type="project" value="UniProtKB-UniPathway"/>
</dbReference>
<evidence type="ECO:0000256" key="1">
    <source>
        <dbReference type="ARBA" id="ARBA00012864"/>
    </source>
</evidence>
<evidence type="ECO:0000256" key="4">
    <source>
        <dbReference type="ARBA" id="ARBA00022808"/>
    </source>
</evidence>
<gene>
    <name evidence="7" type="primary">hutI</name>
    <name evidence="10" type="ordered locus">Bfae_30700</name>
</gene>
<comment type="cofactor">
    <cofactor evidence="7">
        <name>Zn(2+)</name>
        <dbReference type="ChEBI" id="CHEBI:29105"/>
    </cofactor>
    <cofactor evidence="7">
        <name>Fe(3+)</name>
        <dbReference type="ChEBI" id="CHEBI:29034"/>
    </cofactor>
    <text evidence="7">Binds 1 zinc or iron ion per subunit.</text>
</comment>
<keyword evidence="11" id="KW-1185">Reference proteome</keyword>
<dbReference type="KEGG" id="bfa:Bfae_30700"/>
<evidence type="ECO:0000313" key="10">
    <source>
        <dbReference type="EMBL" id="ACU86831.1"/>
    </source>
</evidence>
<evidence type="ECO:0000256" key="2">
    <source>
        <dbReference type="ARBA" id="ARBA00022723"/>
    </source>
</evidence>
<evidence type="ECO:0000256" key="6">
    <source>
        <dbReference type="ARBA" id="ARBA00023004"/>
    </source>
</evidence>
<dbReference type="OrthoDB" id="9776455at2"/>
<keyword evidence="5 7" id="KW-0862">Zinc</keyword>
<feature type="binding site" evidence="7">
    <location>
        <position position="200"/>
    </location>
    <ligand>
        <name>4-imidazolone-5-propanoate</name>
        <dbReference type="ChEBI" id="CHEBI:77893"/>
    </ligand>
</feature>
<dbReference type="SUPFAM" id="SSF51338">
    <property type="entry name" value="Composite domain of metallo-dependent hydrolases"/>
    <property type="match status" value="1"/>
</dbReference>
<dbReference type="eggNOG" id="COG1228">
    <property type="taxonomic scope" value="Bacteria"/>
</dbReference>
<comment type="pathway">
    <text evidence="7">Amino-acid degradation; L-histidine degradation into L-glutamate; N-formimidoyl-L-glutamate from L-histidine: step 3/3.</text>
</comment>
<dbReference type="Pfam" id="PF01979">
    <property type="entry name" value="Amidohydro_1"/>
    <property type="match status" value="1"/>
</dbReference>
<feature type="binding site" evidence="7">
    <location>
        <position position="103"/>
    </location>
    <ligand>
        <name>Zn(2+)</name>
        <dbReference type="ChEBI" id="CHEBI:29105"/>
    </ligand>
</feature>
<dbReference type="Gene3D" id="3.20.20.140">
    <property type="entry name" value="Metal-dependent hydrolases"/>
    <property type="match status" value="1"/>
</dbReference>
<feature type="binding site" evidence="7">
    <location>
        <position position="101"/>
    </location>
    <ligand>
        <name>Fe(3+)</name>
        <dbReference type="ChEBI" id="CHEBI:29034"/>
    </ligand>
</feature>
<reference evidence="10 11" key="1">
    <citation type="journal article" date="2009" name="Stand. Genomic Sci.">
        <title>Complete genome sequence of Brachybacterium faecium type strain (Schefferle 6-10).</title>
        <authorList>
            <person name="Lapidus A."/>
            <person name="Pukall R."/>
            <person name="Labuttii K."/>
            <person name="Copeland A."/>
            <person name="Del Rio T.G."/>
            <person name="Nolan M."/>
            <person name="Chen F."/>
            <person name="Lucas S."/>
            <person name="Tice H."/>
            <person name="Cheng J.F."/>
            <person name="Bruce D."/>
            <person name="Goodwin L."/>
            <person name="Pitluck S."/>
            <person name="Rohde M."/>
            <person name="Goker M."/>
            <person name="Pati A."/>
            <person name="Ivanova N."/>
            <person name="Mavrommatis K."/>
            <person name="Chen A."/>
            <person name="Palaniappan K."/>
            <person name="D'haeseleer P."/>
            <person name="Chain P."/>
            <person name="Bristow J."/>
            <person name="Eisen J.A."/>
            <person name="Markowitz V."/>
            <person name="Hugenholtz P."/>
            <person name="Kyrpides N.C."/>
            <person name="Klenk H.P."/>
        </authorList>
    </citation>
    <scope>NUCLEOTIDE SEQUENCE [LARGE SCALE GENOMIC DNA]</scope>
    <source>
        <strain evidence="11">ATCC 43885 / DSM 4810 / JCM 11609 / LMG 19847 / NBRC 14762 / NCIMB 9860 / 6-10</strain>
    </source>
</reference>
<proteinExistence type="inferred from homology"/>
<sequence>MTNTPAHPARPVRPADGGSAARPAGASTLLTGISELWTLDPALDDPARPGEVTGDQVLRDAALVIEDGRIAWTGPASEAPPADAAEDLGGRAVLPGWVDSHSHLVFDGDRAAEFEARMAGQSYSAGGIGVTTDATRSASDERLRTLVRGRIAEAVAGGTTCLETKTGYGLTIADELRAAELASSLVTAGELDEATFLGAHLVLGEYDGRDGRPGAEEYVELVSGEMLAAVAPHVRWIDVFCEEGAFDPAQSARVLRAGAAAGLGLRVHGNQLGRSGGVALAAELGAASVDHVNHLGPADVDALAATASRPTAPGDGPGRLAVGAGPTVATALPACDLSTRAPLAPARQLLDAGAMLAIASNCNPGTSYTSAMTFCVTTAVLQMHLSLAEALRAATRGGALALRRTDVGHLGVGARADLHVLDAPAAIHLAYRPGMPLTHRVWRHGIPQAPTSQS</sequence>
<comment type="similarity">
    <text evidence="7">Belongs to the metallo-dependent hydrolases superfamily. HutI family.</text>
</comment>
<dbReference type="InterPro" id="IPR011059">
    <property type="entry name" value="Metal-dep_hydrolase_composite"/>
</dbReference>
<dbReference type="InterPro" id="IPR006680">
    <property type="entry name" value="Amidohydro-rel"/>
</dbReference>
<dbReference type="PANTHER" id="PTHR42752">
    <property type="entry name" value="IMIDAZOLONEPROPIONASE"/>
    <property type="match status" value="1"/>
</dbReference>
<keyword evidence="3 7" id="KW-0378">Hydrolase</keyword>
<feature type="binding site" evidence="7">
    <location>
        <position position="363"/>
    </location>
    <ligand>
        <name>N-formimidoyl-L-glutamate</name>
        <dbReference type="ChEBI" id="CHEBI:58928"/>
    </ligand>
</feature>
<dbReference type="Gene3D" id="2.30.40.10">
    <property type="entry name" value="Urease, subunit C, domain 1"/>
    <property type="match status" value="1"/>
</dbReference>
<dbReference type="AlphaFoldDB" id="C7MAU4"/>
<dbReference type="HAMAP" id="MF_00372">
    <property type="entry name" value="HutI"/>
    <property type="match status" value="1"/>
</dbReference>
<dbReference type="InterPro" id="IPR005920">
    <property type="entry name" value="HutI"/>
</dbReference>
<organism evidence="10 11">
    <name type="scientific">Brachybacterium faecium (strain ATCC 43885 / DSM 4810 / JCM 11609 / LMG 19847 / NBRC 14762 / NCIMB 9860 / 6-10)</name>
    <dbReference type="NCBI Taxonomy" id="446465"/>
    <lineage>
        <taxon>Bacteria</taxon>
        <taxon>Bacillati</taxon>
        <taxon>Actinomycetota</taxon>
        <taxon>Actinomycetes</taxon>
        <taxon>Micrococcales</taxon>
        <taxon>Dermabacteraceae</taxon>
        <taxon>Brachybacterium</taxon>
    </lineage>
</organism>
<name>C7MAU4_BRAFD</name>
<feature type="region of interest" description="Disordered" evidence="8">
    <location>
        <begin position="1"/>
        <end position="25"/>
    </location>
</feature>
<dbReference type="UniPathway" id="UPA00379">
    <property type="reaction ID" value="UER00551"/>
</dbReference>
<dbReference type="Proteomes" id="UP000001919">
    <property type="component" value="Chromosome"/>
</dbReference>
<evidence type="ECO:0000313" key="11">
    <source>
        <dbReference type="Proteomes" id="UP000001919"/>
    </source>
</evidence>